<name>A0A409WZZ3_9AGAR</name>
<sequence>MSGEGMEDDYWRQTPFDALTCTESERYGFQGRTVRPLSTPAITTLALLAALDHLVNALGRALPATLLMCPPAPNTQPLSSDFRLFYTIRASVPALACAYPLIPYGLSLFDETMARLSNTTLLSALRLCRHLEPSWEIDASIVRSILIRVTSTSFMPFMFCSRPFAAHEGVNRGEVGLMLADAGASDFNSLRPFMFELMIMSRLACGARRLLVMHCVVYSRSTYFGASK</sequence>
<organism evidence="1 2">
    <name type="scientific">Gymnopilus dilepis</name>
    <dbReference type="NCBI Taxonomy" id="231916"/>
    <lineage>
        <taxon>Eukaryota</taxon>
        <taxon>Fungi</taxon>
        <taxon>Dikarya</taxon>
        <taxon>Basidiomycota</taxon>
        <taxon>Agaricomycotina</taxon>
        <taxon>Agaricomycetes</taxon>
        <taxon>Agaricomycetidae</taxon>
        <taxon>Agaricales</taxon>
        <taxon>Agaricineae</taxon>
        <taxon>Hymenogastraceae</taxon>
        <taxon>Gymnopilus</taxon>
    </lineage>
</organism>
<keyword evidence="2" id="KW-1185">Reference proteome</keyword>
<dbReference type="InParanoid" id="A0A409WZZ3"/>
<comment type="caution">
    <text evidence="1">The sequence shown here is derived from an EMBL/GenBank/DDBJ whole genome shotgun (WGS) entry which is preliminary data.</text>
</comment>
<protein>
    <submittedName>
        <fullName evidence="1">Uncharacterized protein</fullName>
    </submittedName>
</protein>
<evidence type="ECO:0000313" key="2">
    <source>
        <dbReference type="Proteomes" id="UP000284706"/>
    </source>
</evidence>
<evidence type="ECO:0000313" key="1">
    <source>
        <dbReference type="EMBL" id="PPQ84042.1"/>
    </source>
</evidence>
<accession>A0A409WZZ3</accession>
<reference evidence="1 2" key="1">
    <citation type="journal article" date="2018" name="Evol. Lett.">
        <title>Horizontal gene cluster transfer increased hallucinogenic mushroom diversity.</title>
        <authorList>
            <person name="Reynolds H.T."/>
            <person name="Vijayakumar V."/>
            <person name="Gluck-Thaler E."/>
            <person name="Korotkin H.B."/>
            <person name="Matheny P.B."/>
            <person name="Slot J.C."/>
        </authorList>
    </citation>
    <scope>NUCLEOTIDE SEQUENCE [LARGE SCALE GENOMIC DNA]</scope>
    <source>
        <strain evidence="1 2">SRW20</strain>
    </source>
</reference>
<dbReference type="EMBL" id="NHYE01004539">
    <property type="protein sequence ID" value="PPQ84042.1"/>
    <property type="molecule type" value="Genomic_DNA"/>
</dbReference>
<dbReference type="Proteomes" id="UP000284706">
    <property type="component" value="Unassembled WGS sequence"/>
</dbReference>
<dbReference type="AlphaFoldDB" id="A0A409WZZ3"/>
<proteinExistence type="predicted"/>
<gene>
    <name evidence="1" type="ORF">CVT26_011424</name>
</gene>